<evidence type="ECO:0000313" key="2">
    <source>
        <dbReference type="Proteomes" id="UP001283361"/>
    </source>
</evidence>
<organism evidence="1 2">
    <name type="scientific">Elysia crispata</name>
    <name type="common">lettuce slug</name>
    <dbReference type="NCBI Taxonomy" id="231223"/>
    <lineage>
        <taxon>Eukaryota</taxon>
        <taxon>Metazoa</taxon>
        <taxon>Spiralia</taxon>
        <taxon>Lophotrochozoa</taxon>
        <taxon>Mollusca</taxon>
        <taxon>Gastropoda</taxon>
        <taxon>Heterobranchia</taxon>
        <taxon>Euthyneura</taxon>
        <taxon>Panpulmonata</taxon>
        <taxon>Sacoglossa</taxon>
        <taxon>Placobranchoidea</taxon>
        <taxon>Plakobranchidae</taxon>
        <taxon>Elysia</taxon>
    </lineage>
</organism>
<evidence type="ECO:0000313" key="1">
    <source>
        <dbReference type="EMBL" id="KAK3758177.1"/>
    </source>
</evidence>
<accession>A0AAE1D5K7</accession>
<reference evidence="1" key="1">
    <citation type="journal article" date="2023" name="G3 (Bethesda)">
        <title>A reference genome for the long-term kleptoplast-retaining sea slug Elysia crispata morphotype clarki.</title>
        <authorList>
            <person name="Eastman K.E."/>
            <person name="Pendleton A.L."/>
            <person name="Shaikh M.A."/>
            <person name="Suttiyut T."/>
            <person name="Ogas R."/>
            <person name="Tomko P."/>
            <person name="Gavelis G."/>
            <person name="Widhalm J.R."/>
            <person name="Wisecaver J.H."/>
        </authorList>
    </citation>
    <scope>NUCLEOTIDE SEQUENCE</scope>
    <source>
        <strain evidence="1">ECLA1</strain>
    </source>
</reference>
<comment type="caution">
    <text evidence="1">The sequence shown here is derived from an EMBL/GenBank/DDBJ whole genome shotgun (WGS) entry which is preliminary data.</text>
</comment>
<protein>
    <submittedName>
        <fullName evidence="1">Uncharacterized protein</fullName>
    </submittedName>
</protein>
<gene>
    <name evidence="1" type="ORF">RRG08_027809</name>
</gene>
<name>A0AAE1D5K7_9GAST</name>
<proteinExistence type="predicted"/>
<sequence length="240" mass="26995">MSLGETQFKIVSGLFGSLIQLQLLQSSELRPGGKQKMAHRLHPAGIKTVDSEHFAFCQVLPRQHPQSNKKCTSCVDKCRRQPKYYVALPARRTSDTCPNPFGRQEEQECFQITCCCEETDEPSVEKASCIPSRSGSQCNDIIIIKPPEQCDQKRSEEASCRIPNMRRREVPAREPEPCSSSMVLEFVEDPVITIETDNVKHQDDCSKDSMEAQVGSQCFFYSMSGSADSSFLTKITRQTD</sequence>
<dbReference type="Proteomes" id="UP001283361">
    <property type="component" value="Unassembled WGS sequence"/>
</dbReference>
<dbReference type="AlphaFoldDB" id="A0AAE1D5K7"/>
<dbReference type="EMBL" id="JAWDGP010005296">
    <property type="protein sequence ID" value="KAK3758177.1"/>
    <property type="molecule type" value="Genomic_DNA"/>
</dbReference>
<keyword evidence="2" id="KW-1185">Reference proteome</keyword>